<sequence length="261" mass="27673">MSAAGEGGADAPAIGFDGVSMVYANGTEALTDVSLSVRRGEFVSLVGPSGCGKSTLLRLAAGFEQASAGSVRTDGAALGYVFQDATLLPWRSVRRNVELPGRLGGLSAERSRERAADAIRRVGLEGFEDHRPAQLSGGMRMRVSIARALTLQPKLFLFDEPFGALDEMTRERLNEEVASLFVSDPFAGLFVTHSVPESVFMSTRVVVLSGRPGRVVDDIGVPFGYPRPPELRYSAEFAAVAAKVSAALRRTGDPAEEGVAV</sequence>
<dbReference type="Gene3D" id="3.40.50.300">
    <property type="entry name" value="P-loop containing nucleotide triphosphate hydrolases"/>
    <property type="match status" value="1"/>
</dbReference>
<organism evidence="5 6">
    <name type="scientific">Actinomadura rugatobispora</name>
    <dbReference type="NCBI Taxonomy" id="1994"/>
    <lineage>
        <taxon>Bacteria</taxon>
        <taxon>Bacillati</taxon>
        <taxon>Actinomycetota</taxon>
        <taxon>Actinomycetes</taxon>
        <taxon>Streptosporangiales</taxon>
        <taxon>Thermomonosporaceae</taxon>
        <taxon>Actinomadura</taxon>
    </lineage>
</organism>
<keyword evidence="1" id="KW-0813">Transport</keyword>
<dbReference type="PROSITE" id="PS00211">
    <property type="entry name" value="ABC_TRANSPORTER_1"/>
    <property type="match status" value="1"/>
</dbReference>
<dbReference type="SMART" id="SM00382">
    <property type="entry name" value="AAA"/>
    <property type="match status" value="1"/>
</dbReference>
<reference evidence="6" key="1">
    <citation type="journal article" date="2019" name="Int. J. Syst. Evol. Microbiol.">
        <title>The Global Catalogue of Microorganisms (GCM) 10K type strain sequencing project: providing services to taxonomists for standard genome sequencing and annotation.</title>
        <authorList>
            <consortium name="The Broad Institute Genomics Platform"/>
            <consortium name="The Broad Institute Genome Sequencing Center for Infectious Disease"/>
            <person name="Wu L."/>
            <person name="Ma J."/>
        </authorList>
    </citation>
    <scope>NUCLEOTIDE SEQUENCE [LARGE SCALE GENOMIC DNA]</scope>
    <source>
        <strain evidence="6">KCTC 42087</strain>
    </source>
</reference>
<dbReference type="InterPro" id="IPR003439">
    <property type="entry name" value="ABC_transporter-like_ATP-bd"/>
</dbReference>
<comment type="caution">
    <text evidence="5">The sequence shown here is derived from an EMBL/GenBank/DDBJ whole genome shotgun (WGS) entry which is preliminary data.</text>
</comment>
<dbReference type="PANTHER" id="PTHR42788:SF13">
    <property type="entry name" value="ALIPHATIC SULFONATES IMPORT ATP-BINDING PROTEIN SSUB"/>
    <property type="match status" value="1"/>
</dbReference>
<keyword evidence="2" id="KW-0547">Nucleotide-binding</keyword>
<dbReference type="InterPro" id="IPR003593">
    <property type="entry name" value="AAA+_ATPase"/>
</dbReference>
<proteinExistence type="predicted"/>
<evidence type="ECO:0000256" key="2">
    <source>
        <dbReference type="ARBA" id="ARBA00022741"/>
    </source>
</evidence>
<dbReference type="GO" id="GO:0005524">
    <property type="term" value="F:ATP binding"/>
    <property type="evidence" value="ECO:0007669"/>
    <property type="project" value="UniProtKB-KW"/>
</dbReference>
<dbReference type="Pfam" id="PF00005">
    <property type="entry name" value="ABC_tran"/>
    <property type="match status" value="1"/>
</dbReference>
<dbReference type="CDD" id="cd03293">
    <property type="entry name" value="ABC_NrtD_SsuB_transporters"/>
    <property type="match status" value="1"/>
</dbReference>
<keyword evidence="3 5" id="KW-0067">ATP-binding</keyword>
<evidence type="ECO:0000313" key="6">
    <source>
        <dbReference type="Proteomes" id="UP001596074"/>
    </source>
</evidence>
<dbReference type="PROSITE" id="PS50893">
    <property type="entry name" value="ABC_TRANSPORTER_2"/>
    <property type="match status" value="1"/>
</dbReference>
<evidence type="ECO:0000256" key="1">
    <source>
        <dbReference type="ARBA" id="ARBA00022448"/>
    </source>
</evidence>
<gene>
    <name evidence="5" type="ORF">ACFPZN_37825</name>
</gene>
<name>A0ABW1ACS6_9ACTN</name>
<dbReference type="RefSeq" id="WP_378287320.1">
    <property type="nucleotide sequence ID" value="NZ_JBHSON010000069.1"/>
</dbReference>
<dbReference type="Proteomes" id="UP001596074">
    <property type="component" value="Unassembled WGS sequence"/>
</dbReference>
<protein>
    <submittedName>
        <fullName evidence="5">ABC transporter ATP-binding protein</fullName>
    </submittedName>
</protein>
<evidence type="ECO:0000256" key="3">
    <source>
        <dbReference type="ARBA" id="ARBA00022840"/>
    </source>
</evidence>
<evidence type="ECO:0000313" key="5">
    <source>
        <dbReference type="EMBL" id="MFC5751410.1"/>
    </source>
</evidence>
<dbReference type="InterPro" id="IPR027417">
    <property type="entry name" value="P-loop_NTPase"/>
</dbReference>
<accession>A0ABW1ACS6</accession>
<dbReference type="InterPro" id="IPR050166">
    <property type="entry name" value="ABC_transporter_ATP-bind"/>
</dbReference>
<dbReference type="EMBL" id="JBHSON010000069">
    <property type="protein sequence ID" value="MFC5751410.1"/>
    <property type="molecule type" value="Genomic_DNA"/>
</dbReference>
<dbReference type="PANTHER" id="PTHR42788">
    <property type="entry name" value="TAURINE IMPORT ATP-BINDING PROTEIN-RELATED"/>
    <property type="match status" value="1"/>
</dbReference>
<keyword evidence="6" id="KW-1185">Reference proteome</keyword>
<dbReference type="SUPFAM" id="SSF52540">
    <property type="entry name" value="P-loop containing nucleoside triphosphate hydrolases"/>
    <property type="match status" value="1"/>
</dbReference>
<feature type="domain" description="ABC transporter" evidence="4">
    <location>
        <begin position="14"/>
        <end position="235"/>
    </location>
</feature>
<evidence type="ECO:0000259" key="4">
    <source>
        <dbReference type="PROSITE" id="PS50893"/>
    </source>
</evidence>
<dbReference type="InterPro" id="IPR017871">
    <property type="entry name" value="ABC_transporter-like_CS"/>
</dbReference>